<dbReference type="GO" id="GO:0030428">
    <property type="term" value="C:cell septum"/>
    <property type="evidence" value="ECO:0007669"/>
    <property type="project" value="TreeGrafter"/>
</dbReference>
<dbReference type="PROSITE" id="PS51724">
    <property type="entry name" value="SPOR"/>
    <property type="match status" value="1"/>
</dbReference>
<dbReference type="STRING" id="233100.SAMN05216526_0453"/>
<protein>
    <submittedName>
        <fullName evidence="3">DedD protein</fullName>
    </submittedName>
</protein>
<dbReference type="InterPro" id="IPR007730">
    <property type="entry name" value="SPOR-like_dom"/>
</dbReference>
<dbReference type="PANTHER" id="PTHR38687:SF1">
    <property type="entry name" value="CELL DIVISION PROTEIN DEDD"/>
    <property type="match status" value="1"/>
</dbReference>
<keyword evidence="4" id="KW-1185">Reference proteome</keyword>
<proteinExistence type="predicted"/>
<dbReference type="Proteomes" id="UP000223759">
    <property type="component" value="Unassembled WGS sequence"/>
</dbReference>
<gene>
    <name evidence="3" type="ORF">SAMN05216526_0453</name>
</gene>
<dbReference type="EMBL" id="FTPK01000001">
    <property type="protein sequence ID" value="SIT66030.1"/>
    <property type="molecule type" value="Genomic_DNA"/>
</dbReference>
<dbReference type="InterPro" id="IPR036680">
    <property type="entry name" value="SPOR-like_sf"/>
</dbReference>
<organism evidence="3 4">
    <name type="scientific">Ectothiorhodosinus mongolicus</name>
    <dbReference type="NCBI Taxonomy" id="233100"/>
    <lineage>
        <taxon>Bacteria</taxon>
        <taxon>Pseudomonadati</taxon>
        <taxon>Pseudomonadota</taxon>
        <taxon>Gammaproteobacteria</taxon>
        <taxon>Chromatiales</taxon>
        <taxon>Ectothiorhodospiraceae</taxon>
        <taxon>Ectothiorhodosinus</taxon>
    </lineage>
</organism>
<dbReference type="GO" id="GO:0032153">
    <property type="term" value="C:cell division site"/>
    <property type="evidence" value="ECO:0007669"/>
    <property type="project" value="TreeGrafter"/>
</dbReference>
<dbReference type="Pfam" id="PF05036">
    <property type="entry name" value="SPOR"/>
    <property type="match status" value="1"/>
</dbReference>
<dbReference type="GO" id="GO:0032506">
    <property type="term" value="P:cytokinetic process"/>
    <property type="evidence" value="ECO:0007669"/>
    <property type="project" value="TreeGrafter"/>
</dbReference>
<name>A0A1R3VQ01_9GAMM</name>
<feature type="domain" description="SPOR" evidence="2">
    <location>
        <begin position="108"/>
        <end position="187"/>
    </location>
</feature>
<evidence type="ECO:0000259" key="2">
    <source>
        <dbReference type="PROSITE" id="PS51724"/>
    </source>
</evidence>
<dbReference type="SUPFAM" id="SSF110997">
    <property type="entry name" value="Sporulation related repeat"/>
    <property type="match status" value="1"/>
</dbReference>
<evidence type="ECO:0000313" key="3">
    <source>
        <dbReference type="EMBL" id="SIT66030.1"/>
    </source>
</evidence>
<feature type="region of interest" description="Disordered" evidence="1">
    <location>
        <begin position="50"/>
        <end position="96"/>
    </location>
</feature>
<evidence type="ECO:0000256" key="1">
    <source>
        <dbReference type="SAM" id="MobiDB-lite"/>
    </source>
</evidence>
<dbReference type="Gene3D" id="3.30.70.1070">
    <property type="entry name" value="Sporulation related repeat"/>
    <property type="match status" value="1"/>
</dbReference>
<dbReference type="GO" id="GO:0042834">
    <property type="term" value="F:peptidoglycan binding"/>
    <property type="evidence" value="ECO:0007669"/>
    <property type="project" value="InterPro"/>
</dbReference>
<dbReference type="PANTHER" id="PTHR38687">
    <property type="entry name" value="CELL DIVISION PROTEIN DEDD-RELATED"/>
    <property type="match status" value="1"/>
</dbReference>
<accession>A0A1R3VQ01</accession>
<feature type="compositionally biased region" description="Low complexity" evidence="1">
    <location>
        <begin position="59"/>
        <end position="96"/>
    </location>
</feature>
<sequence>MDESLKQRLLGAAVLVALAVIFLPVLLDGAGREAHLDMQRMLPAEPVFERPEVRPSNPPATASTPATPAPTDSAASSSTATSESAATASVEAARPAPRAELRAVPLDAPVGEGFVVQVGSFSREDNARSEAERLIQAGFNAFVERSQADGNAVYRVKVGPEAERRGAERVQARLQSRAGVSGIIVAHP</sequence>
<dbReference type="RefSeq" id="WP_076754554.1">
    <property type="nucleotide sequence ID" value="NZ_CP023018.1"/>
</dbReference>
<dbReference type="AlphaFoldDB" id="A0A1R3VQ01"/>
<dbReference type="InterPro" id="IPR052521">
    <property type="entry name" value="Cell_div_SPOR-domain"/>
</dbReference>
<evidence type="ECO:0000313" key="4">
    <source>
        <dbReference type="Proteomes" id="UP000223759"/>
    </source>
</evidence>
<reference evidence="3 4" key="1">
    <citation type="submission" date="2017-01" db="EMBL/GenBank/DDBJ databases">
        <authorList>
            <person name="Mah S.A."/>
            <person name="Swanson W.J."/>
            <person name="Moy G.W."/>
            <person name="Vacquier V.D."/>
        </authorList>
    </citation>
    <scope>NUCLEOTIDE SEQUENCE [LARGE SCALE GENOMIC DNA]</scope>
    <source>
        <strain evidence="3 4">M9</strain>
    </source>
</reference>
<dbReference type="OrthoDB" id="7069135at2"/>